<keyword evidence="3 5" id="KW-0456">Lyase</keyword>
<dbReference type="PANTHER" id="PTHR21221">
    <property type="entry name" value="UREIDOGLYCOLATE HYDROLASE"/>
    <property type="match status" value="1"/>
</dbReference>
<dbReference type="GO" id="GO:0006144">
    <property type="term" value="P:purine nucleobase metabolic process"/>
    <property type="evidence" value="ECO:0007669"/>
    <property type="project" value="UniProtKB-KW"/>
</dbReference>
<evidence type="ECO:0000313" key="6">
    <source>
        <dbReference type="Proteomes" id="UP000291301"/>
    </source>
</evidence>
<organism evidence="5 6">
    <name type="scientific">Oricola cellulosilytica</name>
    <dbReference type="NCBI Taxonomy" id="1429082"/>
    <lineage>
        <taxon>Bacteria</taxon>
        <taxon>Pseudomonadati</taxon>
        <taxon>Pseudomonadota</taxon>
        <taxon>Alphaproteobacteria</taxon>
        <taxon>Hyphomicrobiales</taxon>
        <taxon>Ahrensiaceae</taxon>
        <taxon>Oricola</taxon>
    </lineage>
</organism>
<evidence type="ECO:0000256" key="2">
    <source>
        <dbReference type="ARBA" id="ARBA00022631"/>
    </source>
</evidence>
<protein>
    <submittedName>
        <fullName evidence="5">Ureidoglycolate lyase</fullName>
        <ecNumber evidence="5">4.3.2.3</ecNumber>
    </submittedName>
</protein>
<dbReference type="GO" id="GO:0000256">
    <property type="term" value="P:allantoin catabolic process"/>
    <property type="evidence" value="ECO:0007669"/>
    <property type="project" value="InterPro"/>
</dbReference>
<proteinExistence type="predicted"/>
<dbReference type="NCBIfam" id="NF009932">
    <property type="entry name" value="PRK13395.1"/>
    <property type="match status" value="1"/>
</dbReference>
<dbReference type="AlphaFoldDB" id="A0A4V2MNC6"/>
<dbReference type="EC" id="4.3.2.3" evidence="5"/>
<dbReference type="InterPro" id="IPR007247">
    <property type="entry name" value="Ureidogly_lyase"/>
</dbReference>
<dbReference type="EMBL" id="SJST01000007">
    <property type="protein sequence ID" value="TCD12290.1"/>
    <property type="molecule type" value="Genomic_DNA"/>
</dbReference>
<dbReference type="InterPro" id="IPR024060">
    <property type="entry name" value="Ureidoglycolate_lyase_dom_sf"/>
</dbReference>
<dbReference type="GO" id="GO:0050385">
    <property type="term" value="F:ureidoglycolate lyase activity"/>
    <property type="evidence" value="ECO:0007669"/>
    <property type="project" value="UniProtKB-EC"/>
</dbReference>
<evidence type="ECO:0000256" key="1">
    <source>
        <dbReference type="ARBA" id="ARBA00011738"/>
    </source>
</evidence>
<gene>
    <name evidence="5" type="ORF">E0D97_14820</name>
</gene>
<accession>A0A4V2MNC6</accession>
<dbReference type="Proteomes" id="UP000291301">
    <property type="component" value="Unassembled WGS sequence"/>
</dbReference>
<dbReference type="PANTHER" id="PTHR21221:SF1">
    <property type="entry name" value="UREIDOGLYCOLATE LYASE"/>
    <property type="match status" value="1"/>
</dbReference>
<dbReference type="PIRSF" id="PIRSF017306">
    <property type="entry name" value="Ureidogly_hydro"/>
    <property type="match status" value="1"/>
</dbReference>
<dbReference type="SUPFAM" id="SSF51182">
    <property type="entry name" value="RmlC-like cupins"/>
    <property type="match status" value="1"/>
</dbReference>
<keyword evidence="2" id="KW-0659">Purine metabolism</keyword>
<dbReference type="CDD" id="cd20298">
    <property type="entry name" value="cupin_UAH"/>
    <property type="match status" value="1"/>
</dbReference>
<dbReference type="RefSeq" id="WP_131570343.1">
    <property type="nucleotide sequence ID" value="NZ_JAINFK010000005.1"/>
</dbReference>
<comment type="catalytic activity">
    <reaction evidence="4">
        <text>(S)-ureidoglycolate = urea + glyoxylate</text>
        <dbReference type="Rhea" id="RHEA:11304"/>
        <dbReference type="ChEBI" id="CHEBI:16199"/>
        <dbReference type="ChEBI" id="CHEBI:36655"/>
        <dbReference type="ChEBI" id="CHEBI:57296"/>
        <dbReference type="EC" id="4.3.2.3"/>
    </reaction>
</comment>
<dbReference type="InterPro" id="IPR047233">
    <property type="entry name" value="UAH_cupin"/>
</dbReference>
<evidence type="ECO:0000313" key="5">
    <source>
        <dbReference type="EMBL" id="TCD12290.1"/>
    </source>
</evidence>
<evidence type="ECO:0000256" key="3">
    <source>
        <dbReference type="ARBA" id="ARBA00023239"/>
    </source>
</evidence>
<dbReference type="OrthoDB" id="9804602at2"/>
<dbReference type="Pfam" id="PF04115">
    <property type="entry name" value="Ureidogly_lyase"/>
    <property type="match status" value="1"/>
</dbReference>
<reference evidence="5 6" key="1">
    <citation type="journal article" date="2015" name="Antonie Van Leeuwenhoek">
        <title>Oricola cellulosilytica gen. nov., sp. nov., a cellulose-degrading bacterium of the family Phyllobacteriaceae isolated from surface seashore water, and emended descriptions of Mesorhizobium loti and Phyllobacterium myrsinacearum.</title>
        <authorList>
            <person name="Hameed A."/>
            <person name="Shahina M."/>
            <person name="Lai W.A."/>
            <person name="Lin S.Y."/>
            <person name="Young L.S."/>
            <person name="Liu Y.C."/>
            <person name="Hsu Y.H."/>
            <person name="Young C.C."/>
        </authorList>
    </citation>
    <scope>NUCLEOTIDE SEQUENCE [LARGE SCALE GENOMIC DNA]</scope>
    <source>
        <strain evidence="5 6">KCTC 52183</strain>
    </source>
</reference>
<keyword evidence="6" id="KW-1185">Reference proteome</keyword>
<evidence type="ECO:0000256" key="4">
    <source>
        <dbReference type="ARBA" id="ARBA00047684"/>
    </source>
</evidence>
<dbReference type="Gene3D" id="2.60.120.480">
    <property type="entry name" value="Ureidoglycolate hydrolase"/>
    <property type="match status" value="1"/>
</dbReference>
<name>A0A4V2MNC6_9HYPH</name>
<dbReference type="GO" id="GO:0004848">
    <property type="term" value="F:ureidoglycolate hydrolase activity"/>
    <property type="evidence" value="ECO:0007669"/>
    <property type="project" value="InterPro"/>
</dbReference>
<comment type="subunit">
    <text evidence="1">Homodimer.</text>
</comment>
<sequence>MLNMKPEMLDADAFHPYGQVIDKEHARSFPINSGMCTRYHDLAEIDVTGPGARPIVSIVTGEPYELPARIPMVERHPFGSQAFIPLSSRPFLVVVCDDDDGTPANLKAFLTAPGQGVNFKRNVWHGILTPLEDTSDFVVVDWAGEGTNLEEHFFDQPYTVG</sequence>
<comment type="caution">
    <text evidence="5">The sequence shown here is derived from an EMBL/GenBank/DDBJ whole genome shotgun (WGS) entry which is preliminary data.</text>
</comment>
<dbReference type="InterPro" id="IPR011051">
    <property type="entry name" value="RmlC_Cupin_sf"/>
</dbReference>